<reference evidence="1" key="1">
    <citation type="submission" date="2020-11" db="EMBL/GenBank/DDBJ databases">
        <authorList>
            <person name="Whiteford S."/>
        </authorList>
    </citation>
    <scope>NUCLEOTIDE SEQUENCE</scope>
</reference>
<name>A0A8S4EC31_PLUXY</name>
<keyword evidence="2" id="KW-1185">Reference proteome</keyword>
<accession>A0A8S4EC31</accession>
<organism evidence="1 2">
    <name type="scientific">Plutella xylostella</name>
    <name type="common">Diamondback moth</name>
    <name type="synonym">Plutella maculipennis</name>
    <dbReference type="NCBI Taxonomy" id="51655"/>
    <lineage>
        <taxon>Eukaryota</taxon>
        <taxon>Metazoa</taxon>
        <taxon>Ecdysozoa</taxon>
        <taxon>Arthropoda</taxon>
        <taxon>Hexapoda</taxon>
        <taxon>Insecta</taxon>
        <taxon>Pterygota</taxon>
        <taxon>Neoptera</taxon>
        <taxon>Endopterygota</taxon>
        <taxon>Lepidoptera</taxon>
        <taxon>Glossata</taxon>
        <taxon>Ditrysia</taxon>
        <taxon>Yponomeutoidea</taxon>
        <taxon>Plutellidae</taxon>
        <taxon>Plutella</taxon>
    </lineage>
</organism>
<evidence type="ECO:0000313" key="2">
    <source>
        <dbReference type="Proteomes" id="UP000653454"/>
    </source>
</evidence>
<dbReference type="AlphaFoldDB" id="A0A8S4EC31"/>
<proteinExistence type="predicted"/>
<comment type="caution">
    <text evidence="1">The sequence shown here is derived from an EMBL/GenBank/DDBJ whole genome shotgun (WGS) entry which is preliminary data.</text>
</comment>
<gene>
    <name evidence="1" type="ORF">PLXY2_LOCUS5055</name>
</gene>
<dbReference type="EMBL" id="CAJHNJ030000014">
    <property type="protein sequence ID" value="CAG9112789.1"/>
    <property type="molecule type" value="Genomic_DNA"/>
</dbReference>
<sequence>MTFCNVVVVIEPGRRASHAAFACSWCPFENSVLRQIWPVLSDFTSVDQSYRQCPRLCTMRHDWLDALVEEFCLQVLRDSRGEYVTKFPECSQSSWMRLTASLSKLHLPCRIVCPREVSTAEWVVVWPGELWRSDTQNKRAAQVSAQPQVNAPGKSQTSRAKIDLIAMKIVHLYLSAVRETTCRV</sequence>
<dbReference type="Proteomes" id="UP000653454">
    <property type="component" value="Unassembled WGS sequence"/>
</dbReference>
<evidence type="ECO:0000313" key="1">
    <source>
        <dbReference type="EMBL" id="CAG9112789.1"/>
    </source>
</evidence>
<protein>
    <submittedName>
        <fullName evidence="1">(diamondback moth) hypothetical protein</fullName>
    </submittedName>
</protein>